<dbReference type="PANTHER" id="PTHR45339">
    <property type="entry name" value="HYBRID SIGNAL TRANSDUCTION HISTIDINE KINASE J"/>
    <property type="match status" value="1"/>
</dbReference>
<dbReference type="Gene3D" id="3.40.50.2300">
    <property type="match status" value="1"/>
</dbReference>
<dbReference type="PROSITE" id="PS50112">
    <property type="entry name" value="PAS"/>
    <property type="match status" value="1"/>
</dbReference>
<evidence type="ECO:0000256" key="10">
    <source>
        <dbReference type="ARBA" id="ARBA00022777"/>
    </source>
</evidence>
<dbReference type="InterPro" id="IPR035965">
    <property type="entry name" value="PAS-like_dom_sf"/>
</dbReference>
<evidence type="ECO:0000256" key="8">
    <source>
        <dbReference type="ARBA" id="ARBA00022692"/>
    </source>
</evidence>
<evidence type="ECO:0000259" key="22">
    <source>
        <dbReference type="PROSITE" id="PS50113"/>
    </source>
</evidence>
<dbReference type="Pfam" id="PF00512">
    <property type="entry name" value="HisKA"/>
    <property type="match status" value="1"/>
</dbReference>
<dbReference type="PROSITE" id="PS50113">
    <property type="entry name" value="PAC"/>
    <property type="match status" value="1"/>
</dbReference>
<dbReference type="SMART" id="SM00387">
    <property type="entry name" value="HATPase_c"/>
    <property type="match status" value="1"/>
</dbReference>
<dbReference type="EMBL" id="FNOU01000020">
    <property type="protein sequence ID" value="SDY20458.1"/>
    <property type="molecule type" value="Genomic_DNA"/>
</dbReference>
<dbReference type="PROSITE" id="PS50894">
    <property type="entry name" value="HPT"/>
    <property type="match status" value="1"/>
</dbReference>
<evidence type="ECO:0000256" key="12">
    <source>
        <dbReference type="ARBA" id="ARBA00022989"/>
    </source>
</evidence>
<dbReference type="EC" id="2.7.13.3" evidence="4"/>
<keyword evidence="12" id="KW-1133">Transmembrane helix</keyword>
<dbReference type="PROSITE" id="PS50109">
    <property type="entry name" value="HIS_KIN"/>
    <property type="match status" value="1"/>
</dbReference>
<dbReference type="GO" id="GO:0005524">
    <property type="term" value="F:ATP binding"/>
    <property type="evidence" value="ECO:0007669"/>
    <property type="project" value="UniProtKB-KW"/>
</dbReference>
<evidence type="ECO:0000259" key="23">
    <source>
        <dbReference type="PROSITE" id="PS50894"/>
    </source>
</evidence>
<feature type="domain" description="PAS" evidence="21">
    <location>
        <begin position="23"/>
        <end position="63"/>
    </location>
</feature>
<dbReference type="InterPro" id="IPR011006">
    <property type="entry name" value="CheY-like_superfamily"/>
</dbReference>
<evidence type="ECO:0000259" key="20">
    <source>
        <dbReference type="PROSITE" id="PS50110"/>
    </source>
</evidence>
<dbReference type="InterPro" id="IPR004358">
    <property type="entry name" value="Sig_transdc_His_kin-like_C"/>
</dbReference>
<dbReference type="PANTHER" id="PTHR45339:SF1">
    <property type="entry name" value="HYBRID SIGNAL TRANSDUCTION HISTIDINE KINASE J"/>
    <property type="match status" value="1"/>
</dbReference>
<organism evidence="24 25">
    <name type="scientific">Eubacterium barkeri</name>
    <name type="common">Clostridium barkeri</name>
    <dbReference type="NCBI Taxonomy" id="1528"/>
    <lineage>
        <taxon>Bacteria</taxon>
        <taxon>Bacillati</taxon>
        <taxon>Bacillota</taxon>
        <taxon>Clostridia</taxon>
        <taxon>Eubacteriales</taxon>
        <taxon>Eubacteriaceae</taxon>
        <taxon>Eubacterium</taxon>
    </lineage>
</organism>
<dbReference type="InterPro" id="IPR036097">
    <property type="entry name" value="HisK_dim/P_sf"/>
</dbReference>
<evidence type="ECO:0000256" key="16">
    <source>
        <dbReference type="ARBA" id="ARBA00074306"/>
    </source>
</evidence>
<evidence type="ECO:0000259" key="19">
    <source>
        <dbReference type="PROSITE" id="PS50109"/>
    </source>
</evidence>
<dbReference type="InterPro" id="IPR003661">
    <property type="entry name" value="HisK_dim/P_dom"/>
</dbReference>
<dbReference type="InterPro" id="IPR000014">
    <property type="entry name" value="PAS"/>
</dbReference>
<dbReference type="OrthoDB" id="9804263at2"/>
<dbReference type="InterPro" id="IPR001789">
    <property type="entry name" value="Sig_transdc_resp-reg_receiver"/>
</dbReference>
<dbReference type="SMART" id="SM00086">
    <property type="entry name" value="PAC"/>
    <property type="match status" value="1"/>
</dbReference>
<evidence type="ECO:0000256" key="1">
    <source>
        <dbReference type="ARBA" id="ARBA00000085"/>
    </source>
</evidence>
<dbReference type="InterPro" id="IPR001610">
    <property type="entry name" value="PAC"/>
</dbReference>
<dbReference type="GO" id="GO:0000155">
    <property type="term" value="F:phosphorelay sensor kinase activity"/>
    <property type="evidence" value="ECO:0007669"/>
    <property type="project" value="InterPro"/>
</dbReference>
<feature type="domain" description="HPt" evidence="23">
    <location>
        <begin position="799"/>
        <end position="892"/>
    </location>
</feature>
<dbReference type="CDD" id="cd17546">
    <property type="entry name" value="REC_hyHK_CKI1_RcsC-like"/>
    <property type="match status" value="1"/>
</dbReference>
<dbReference type="Gene3D" id="1.20.120.160">
    <property type="entry name" value="HPT domain"/>
    <property type="match status" value="1"/>
</dbReference>
<dbReference type="SUPFAM" id="SSF55874">
    <property type="entry name" value="ATPase domain of HSP90 chaperone/DNA topoisomerase II/histidine kinase"/>
    <property type="match status" value="1"/>
</dbReference>
<evidence type="ECO:0000256" key="7">
    <source>
        <dbReference type="ARBA" id="ARBA00022553"/>
    </source>
</evidence>
<dbReference type="AlphaFoldDB" id="A0A1H3I052"/>
<evidence type="ECO:0000256" key="18">
    <source>
        <dbReference type="PROSITE-ProRule" id="PRU00169"/>
    </source>
</evidence>
<dbReference type="Gene3D" id="3.30.565.10">
    <property type="entry name" value="Histidine kinase-like ATPase, C-terminal domain"/>
    <property type="match status" value="1"/>
</dbReference>
<dbReference type="SUPFAM" id="SSF55785">
    <property type="entry name" value="PYP-like sensor domain (PAS domain)"/>
    <property type="match status" value="1"/>
</dbReference>
<comment type="catalytic activity">
    <reaction evidence="1">
        <text>ATP + protein L-histidine = ADP + protein N-phospho-L-histidine.</text>
        <dbReference type="EC" id="2.7.13.3"/>
    </reaction>
</comment>
<keyword evidence="6" id="KW-1003">Cell membrane</keyword>
<keyword evidence="11" id="KW-0067">ATP-binding</keyword>
<feature type="domain" description="Response regulatory" evidence="20">
    <location>
        <begin position="648"/>
        <end position="764"/>
    </location>
</feature>
<dbReference type="SUPFAM" id="SSF47226">
    <property type="entry name" value="Histidine-containing phosphotransfer domain, HPT domain"/>
    <property type="match status" value="1"/>
</dbReference>
<accession>A0A1H3I052</accession>
<evidence type="ECO:0000313" key="24">
    <source>
        <dbReference type="EMBL" id="SDY20458.1"/>
    </source>
</evidence>
<keyword evidence="25" id="KW-1185">Reference proteome</keyword>
<reference evidence="25" key="1">
    <citation type="submission" date="2016-10" db="EMBL/GenBank/DDBJ databases">
        <authorList>
            <person name="Varghese N."/>
            <person name="Submissions S."/>
        </authorList>
    </citation>
    <scope>NUCLEOTIDE SEQUENCE [LARGE SCALE GENOMIC DNA]</scope>
    <source>
        <strain evidence="25">VPI 5359</strain>
    </source>
</reference>
<dbReference type="Gene3D" id="3.30.450.20">
    <property type="entry name" value="PAS domain"/>
    <property type="match status" value="1"/>
</dbReference>
<evidence type="ECO:0000256" key="3">
    <source>
        <dbReference type="ARBA" id="ARBA00006402"/>
    </source>
</evidence>
<keyword evidence="13" id="KW-0902">Two-component regulatory system</keyword>
<keyword evidence="7 18" id="KW-0597">Phosphoprotein</keyword>
<dbReference type="Gene3D" id="1.10.287.130">
    <property type="match status" value="1"/>
</dbReference>
<evidence type="ECO:0000256" key="5">
    <source>
        <dbReference type="ARBA" id="ARBA00018672"/>
    </source>
</evidence>
<feature type="domain" description="Histidine kinase" evidence="19">
    <location>
        <begin position="284"/>
        <end position="505"/>
    </location>
</feature>
<dbReference type="InterPro" id="IPR003594">
    <property type="entry name" value="HATPase_dom"/>
</dbReference>
<evidence type="ECO:0000256" key="13">
    <source>
        <dbReference type="ARBA" id="ARBA00023012"/>
    </source>
</evidence>
<evidence type="ECO:0000259" key="21">
    <source>
        <dbReference type="PROSITE" id="PS50112"/>
    </source>
</evidence>
<dbReference type="InterPro" id="IPR000700">
    <property type="entry name" value="PAS-assoc_C"/>
</dbReference>
<keyword evidence="10" id="KW-0418">Kinase</keyword>
<dbReference type="Pfam" id="PF01627">
    <property type="entry name" value="Hpt"/>
    <property type="match status" value="1"/>
</dbReference>
<feature type="domain" description="PAC" evidence="22">
    <location>
        <begin position="79"/>
        <end position="130"/>
    </location>
</feature>
<evidence type="ECO:0000256" key="15">
    <source>
        <dbReference type="ARBA" id="ARBA00024867"/>
    </source>
</evidence>
<dbReference type="Proteomes" id="UP000199652">
    <property type="component" value="Unassembled WGS sequence"/>
</dbReference>
<evidence type="ECO:0000256" key="14">
    <source>
        <dbReference type="ARBA" id="ARBA00023136"/>
    </source>
</evidence>
<dbReference type="GO" id="GO:0005886">
    <property type="term" value="C:plasma membrane"/>
    <property type="evidence" value="ECO:0007669"/>
    <property type="project" value="UniProtKB-SubCell"/>
</dbReference>
<dbReference type="PRINTS" id="PR00344">
    <property type="entry name" value="BCTRLSENSOR"/>
</dbReference>
<dbReference type="InterPro" id="IPR036641">
    <property type="entry name" value="HPT_dom_sf"/>
</dbReference>
<comment type="function">
    <text evidence="15">May play the central regulatory role in sporulation. It may be an element of the effector pathway responsible for the activation of sporulation genes in response to nutritional stress. Spo0A may act in concert with spo0H (a sigma factor) to control the expression of some genes that are critical to the sporulation process.</text>
</comment>
<proteinExistence type="inferred from homology"/>
<evidence type="ECO:0000313" key="25">
    <source>
        <dbReference type="Proteomes" id="UP000199652"/>
    </source>
</evidence>
<keyword evidence="9" id="KW-0547">Nucleotide-binding</keyword>
<dbReference type="InterPro" id="IPR008207">
    <property type="entry name" value="Sig_transdc_His_kin_Hpt_dom"/>
</dbReference>
<feature type="modified residue" description="Phosphohistidine" evidence="17">
    <location>
        <position position="838"/>
    </location>
</feature>
<dbReference type="Pfam" id="PF02518">
    <property type="entry name" value="HATPase_c"/>
    <property type="match status" value="1"/>
</dbReference>
<dbReference type="SUPFAM" id="SSF52172">
    <property type="entry name" value="CheY-like"/>
    <property type="match status" value="1"/>
</dbReference>
<dbReference type="SMART" id="SM00448">
    <property type="entry name" value="REC"/>
    <property type="match status" value="1"/>
</dbReference>
<evidence type="ECO:0000256" key="9">
    <source>
        <dbReference type="ARBA" id="ARBA00022741"/>
    </source>
</evidence>
<dbReference type="CDD" id="cd16922">
    <property type="entry name" value="HATPase_EvgS-ArcB-TorS-like"/>
    <property type="match status" value="1"/>
</dbReference>
<evidence type="ECO:0000256" key="2">
    <source>
        <dbReference type="ARBA" id="ARBA00004651"/>
    </source>
</evidence>
<comment type="similarity">
    <text evidence="3">In the N-terminal section; belongs to the phytochrome family.</text>
</comment>
<dbReference type="CDD" id="cd00082">
    <property type="entry name" value="HisKA"/>
    <property type="match status" value="1"/>
</dbReference>
<dbReference type="FunFam" id="3.30.565.10:FF:000010">
    <property type="entry name" value="Sensor histidine kinase RcsC"/>
    <property type="match status" value="1"/>
</dbReference>
<dbReference type="InterPro" id="IPR005467">
    <property type="entry name" value="His_kinase_dom"/>
</dbReference>
<dbReference type="Pfam" id="PF13426">
    <property type="entry name" value="PAS_9"/>
    <property type="match status" value="1"/>
</dbReference>
<evidence type="ECO:0000256" key="4">
    <source>
        <dbReference type="ARBA" id="ARBA00012438"/>
    </source>
</evidence>
<name>A0A1H3I052_EUBBA</name>
<keyword evidence="10" id="KW-0808">Transferase</keyword>
<dbReference type="InterPro" id="IPR036890">
    <property type="entry name" value="HATPase_C_sf"/>
</dbReference>
<dbReference type="STRING" id="1528.SAMN04488579_1207"/>
<dbReference type="NCBIfam" id="TIGR00229">
    <property type="entry name" value="sensory_box"/>
    <property type="match status" value="1"/>
</dbReference>
<feature type="modified residue" description="4-aspartylphosphate" evidence="18">
    <location>
        <position position="697"/>
    </location>
</feature>
<protein>
    <recommendedName>
        <fullName evidence="16">Circadian input-output histidine kinase CikA</fullName>
        <ecNumber evidence="4">2.7.13.3</ecNumber>
    </recommendedName>
    <alternativeName>
        <fullName evidence="5">Stage 0 sporulation protein A homolog</fullName>
    </alternativeName>
</protein>
<dbReference type="RefSeq" id="WP_090246364.1">
    <property type="nucleotide sequence ID" value="NZ_FNOU01000020.1"/>
</dbReference>
<sequence>MRIEEINKNLTESILFRSGICGIIVYFDDGRIITLNEKAKKILGYDQEGTIPDNLFKIIHQDDLLRMSGYFQGGDSILHDLEHRYYRRDGSIGWCLASSEVIGQVDGARIMEGVFTDITKKQQGIESLENENSLLHELCDFTVYNKNDALGVIDTQTGYYQFFPCNPHAWGKKRYEGDYQDALERFLLKREKDGDANQNLRLLSLDEIVPRIQEEKQVRIKINLKERRGKRWKLIEYFFFKKDQSRIVYIVQDIHEEEMDRAKLKAAIKDAKEANAAKSEFLANLSHEIRTPMNTIVGLSEVILRQDVPETIKDDLVCIQNAGKGLLEIINDVLDLSKIKSGKFKLENHPYQLEMILTNVLNMISIQLVDKDVSLLMEISPEIPVTMVGDALRIKQILLNILGNAVKFTEHGNIRLRIGIKKRKRNRVQLEIMISDTGIGIKAFDMKRLFEKFYQADSKKDNGKTGTGLGLTISKSLAQLMDGDISIDSIYGEGTTFTVTLWQQCDSHWPMLDVNAYEAERCLVLLEEASTAEMVCRNLEQMSISAVPLDLRALSASHSLSLPFTYVITDNAAYTANLNFFSVFQPEQIILLQDYTHRSEVPIPGMIKMSTHLFPLQMMHFLKGEEIVVSYRQKTLEVNRMADLSGFNVLIVDDTATNRMVAKELMRPYHLSVALASSGAEAVERVKAEHFDLVFLDYRMPKMDGVETLRAIRQIEGCSVTPVVALTANGGPGVKAGFLRKGFQDYLPKPIDVYDLDRIMNVYLGTEKHHFKGKSSLGNSNLKNEAFQPEVFVQKSGIEEDVYHTLLHTFSQELKDGLIALKGDLDRQDLHEFTIGIHGLKSAAKAVGANELSLIAKALEDLGNQDDFETIKRRFPVFKEKAEETIEIIAYYAQENVQNKRTKKHLDHRLLAEIRQCSEELEYTKIKGILDELDQYQYAERQQCLLNDLIACYESFEFEALDALIKQWKEDDI</sequence>
<dbReference type="PROSITE" id="PS50110">
    <property type="entry name" value="RESPONSE_REGULATORY"/>
    <property type="match status" value="1"/>
</dbReference>
<dbReference type="SUPFAM" id="SSF47384">
    <property type="entry name" value="Homodimeric domain of signal transducing histidine kinase"/>
    <property type="match status" value="1"/>
</dbReference>
<evidence type="ECO:0000256" key="6">
    <source>
        <dbReference type="ARBA" id="ARBA00022475"/>
    </source>
</evidence>
<comment type="subcellular location">
    <subcellularLocation>
        <location evidence="2">Cell membrane</location>
        <topology evidence="2">Multi-pass membrane protein</topology>
    </subcellularLocation>
</comment>
<keyword evidence="14" id="KW-0472">Membrane</keyword>
<gene>
    <name evidence="24" type="ORF">SAMN04488579_1207</name>
</gene>
<dbReference type="CDD" id="cd00130">
    <property type="entry name" value="PAS"/>
    <property type="match status" value="1"/>
</dbReference>
<keyword evidence="8" id="KW-0812">Transmembrane</keyword>
<evidence type="ECO:0000256" key="17">
    <source>
        <dbReference type="PROSITE-ProRule" id="PRU00110"/>
    </source>
</evidence>
<dbReference type="Pfam" id="PF00072">
    <property type="entry name" value="Response_reg"/>
    <property type="match status" value="1"/>
</dbReference>
<dbReference type="SMART" id="SM00388">
    <property type="entry name" value="HisKA"/>
    <property type="match status" value="1"/>
</dbReference>
<evidence type="ECO:0000256" key="11">
    <source>
        <dbReference type="ARBA" id="ARBA00022840"/>
    </source>
</evidence>